<feature type="transmembrane region" description="Helical" evidence="5">
    <location>
        <begin position="161"/>
        <end position="181"/>
    </location>
</feature>
<evidence type="ECO:0000256" key="3">
    <source>
        <dbReference type="ARBA" id="ARBA00022989"/>
    </source>
</evidence>
<feature type="transmembrane region" description="Helical" evidence="5">
    <location>
        <begin position="201"/>
        <end position="225"/>
    </location>
</feature>
<dbReference type="PANTHER" id="PTHR23514">
    <property type="entry name" value="BYPASS OF STOP CODON PROTEIN 6"/>
    <property type="match status" value="1"/>
</dbReference>
<dbReference type="RefSeq" id="WP_259413948.1">
    <property type="nucleotide sequence ID" value="NZ_JANWGH010000001.1"/>
</dbReference>
<feature type="transmembrane region" description="Helical" evidence="5">
    <location>
        <begin position="268"/>
        <end position="286"/>
    </location>
</feature>
<name>A0ABT2G4R9_9BACT</name>
<dbReference type="EMBL" id="JANWGH010000001">
    <property type="protein sequence ID" value="MCS5490276.1"/>
    <property type="molecule type" value="Genomic_DNA"/>
</dbReference>
<proteinExistence type="predicted"/>
<dbReference type="PROSITE" id="PS50850">
    <property type="entry name" value="MFS"/>
    <property type="match status" value="1"/>
</dbReference>
<dbReference type="PANTHER" id="PTHR23514:SF13">
    <property type="entry name" value="INNER MEMBRANE PROTEIN YBJJ"/>
    <property type="match status" value="1"/>
</dbReference>
<dbReference type="InterPro" id="IPR020846">
    <property type="entry name" value="MFS_dom"/>
</dbReference>
<evidence type="ECO:0000256" key="4">
    <source>
        <dbReference type="ARBA" id="ARBA00023136"/>
    </source>
</evidence>
<feature type="transmembrane region" description="Helical" evidence="5">
    <location>
        <begin position="237"/>
        <end position="256"/>
    </location>
</feature>
<dbReference type="InterPro" id="IPR036259">
    <property type="entry name" value="MFS_trans_sf"/>
</dbReference>
<dbReference type="Gene3D" id="1.20.1250.20">
    <property type="entry name" value="MFS general substrate transporter like domains"/>
    <property type="match status" value="1"/>
</dbReference>
<dbReference type="SUPFAM" id="SSF103473">
    <property type="entry name" value="MFS general substrate transporter"/>
    <property type="match status" value="1"/>
</dbReference>
<evidence type="ECO:0000313" key="7">
    <source>
        <dbReference type="EMBL" id="MCS5490276.1"/>
    </source>
</evidence>
<dbReference type="Proteomes" id="UP001206788">
    <property type="component" value="Unassembled WGS sequence"/>
</dbReference>
<evidence type="ECO:0000256" key="5">
    <source>
        <dbReference type="SAM" id="Phobius"/>
    </source>
</evidence>
<comment type="subcellular location">
    <subcellularLocation>
        <location evidence="1">Membrane</location>
        <topology evidence="1">Multi-pass membrane protein</topology>
    </subcellularLocation>
</comment>
<feature type="transmembrane region" description="Helical" evidence="5">
    <location>
        <begin position="136"/>
        <end position="155"/>
    </location>
</feature>
<gene>
    <name evidence="7" type="ORF">NY014_07535</name>
</gene>
<keyword evidence="4 5" id="KW-0472">Membrane</keyword>
<feature type="domain" description="Major facilitator superfamily (MFS) profile" evidence="6">
    <location>
        <begin position="5"/>
        <end position="376"/>
    </location>
</feature>
<feature type="transmembrane region" description="Helical" evidence="5">
    <location>
        <begin position="42"/>
        <end position="61"/>
    </location>
</feature>
<keyword evidence="8" id="KW-1185">Reference proteome</keyword>
<keyword evidence="2 5" id="KW-0812">Transmembrane</keyword>
<protein>
    <submittedName>
        <fullName evidence="7">MFS transporter</fullName>
    </submittedName>
</protein>
<evidence type="ECO:0000256" key="2">
    <source>
        <dbReference type="ARBA" id="ARBA00022692"/>
    </source>
</evidence>
<organism evidence="7 8">
    <name type="scientific">Algoriphagus limi</name>
    <dbReference type="NCBI Taxonomy" id="2975273"/>
    <lineage>
        <taxon>Bacteria</taxon>
        <taxon>Pseudomonadati</taxon>
        <taxon>Bacteroidota</taxon>
        <taxon>Cytophagia</taxon>
        <taxon>Cytophagales</taxon>
        <taxon>Cyclobacteriaceae</taxon>
        <taxon>Algoriphagus</taxon>
    </lineage>
</organism>
<evidence type="ECO:0000259" key="6">
    <source>
        <dbReference type="PROSITE" id="PS50850"/>
    </source>
</evidence>
<feature type="transmembrane region" description="Helical" evidence="5">
    <location>
        <begin position="95"/>
        <end position="115"/>
    </location>
</feature>
<keyword evidence="3 5" id="KW-1133">Transmembrane helix</keyword>
<feature type="transmembrane region" description="Helical" evidence="5">
    <location>
        <begin position="323"/>
        <end position="344"/>
    </location>
</feature>
<sequence>MNFLLKRRIAIGSMFFFLGLCFASWAARIPDIQAKFDLSEGQLGSILLFLPIGSIIGLPIAGWSVHHYGSKKVILWGSFAYALSLPLIGLSPSLWMLVLVLMTFGLLGNIMNIALNTQALDFEDEYGRSILASFHGLWSMAGFVGAGIGAVMIGLGWIPFYHYLVVAGLSFSIILSSRGFIFEEKSRSDAGGLVLKKPDELLLRVGLISFLGMMTEGCMFDWSGVYFKKVVEAPAEWVTLGYVAFMGTMASGRFISDRFIQGFGKVPILRMSGILIFTGLSISVLAPTIVWATLGFLLVGFGVASIVPVSYSVAGRSTLYSPGIALALVSTISFFGFLIGPPLIGFIADLFSLKISFALIAVNGLGIALLSTIRKQVFFPAQNQKES</sequence>
<feature type="transmembrane region" description="Helical" evidence="5">
    <location>
        <begin position="292"/>
        <end position="311"/>
    </location>
</feature>
<reference evidence="7 8" key="1">
    <citation type="submission" date="2022-08" db="EMBL/GenBank/DDBJ databases">
        <title>Algoriphagus sp. CAU 1643 isolated from mud.</title>
        <authorList>
            <person name="Kim W."/>
        </authorList>
    </citation>
    <scope>NUCLEOTIDE SEQUENCE [LARGE SCALE GENOMIC DNA]</scope>
    <source>
        <strain evidence="7 8">CAU 1643</strain>
    </source>
</reference>
<dbReference type="InterPro" id="IPR051788">
    <property type="entry name" value="MFS_Transporter"/>
</dbReference>
<comment type="caution">
    <text evidence="7">The sequence shown here is derived from an EMBL/GenBank/DDBJ whole genome shotgun (WGS) entry which is preliminary data.</text>
</comment>
<feature type="transmembrane region" description="Helical" evidence="5">
    <location>
        <begin position="73"/>
        <end position="89"/>
    </location>
</feature>
<feature type="transmembrane region" description="Helical" evidence="5">
    <location>
        <begin position="350"/>
        <end position="370"/>
    </location>
</feature>
<accession>A0ABT2G4R9</accession>
<dbReference type="CDD" id="cd17393">
    <property type="entry name" value="MFS_MosC_like"/>
    <property type="match status" value="1"/>
</dbReference>
<dbReference type="InterPro" id="IPR011701">
    <property type="entry name" value="MFS"/>
</dbReference>
<evidence type="ECO:0000256" key="1">
    <source>
        <dbReference type="ARBA" id="ARBA00004141"/>
    </source>
</evidence>
<dbReference type="Pfam" id="PF07690">
    <property type="entry name" value="MFS_1"/>
    <property type="match status" value="1"/>
</dbReference>
<evidence type="ECO:0000313" key="8">
    <source>
        <dbReference type="Proteomes" id="UP001206788"/>
    </source>
</evidence>